<dbReference type="InterPro" id="IPR013436">
    <property type="entry name" value="Mobile_mystery_prot_B"/>
</dbReference>
<dbReference type="InterPro" id="IPR036597">
    <property type="entry name" value="Fido-like_dom_sf"/>
</dbReference>
<reference evidence="3 4" key="1">
    <citation type="submission" date="2019-08" db="EMBL/GenBank/DDBJ databases">
        <title>Deep-cultivation of Planctomycetes and their phenomic and genomic characterization uncovers novel biology.</title>
        <authorList>
            <person name="Wiegand S."/>
            <person name="Jogler M."/>
            <person name="Boedeker C."/>
            <person name="Pinto D."/>
            <person name="Vollmers J."/>
            <person name="Rivas-Marin E."/>
            <person name="Kohn T."/>
            <person name="Peeters S.H."/>
            <person name="Heuer A."/>
            <person name="Rast P."/>
            <person name="Oberbeckmann S."/>
            <person name="Bunk B."/>
            <person name="Jeske O."/>
            <person name="Meyerdierks A."/>
            <person name="Storesund J.E."/>
            <person name="Kallscheuer N."/>
            <person name="Luecker S."/>
            <person name="Lage O.M."/>
            <person name="Pohl T."/>
            <person name="Merkel B.J."/>
            <person name="Hornburger P."/>
            <person name="Mueller R.-W."/>
            <person name="Bruemmer F."/>
            <person name="Labrenz M."/>
            <person name="Spormann A.M."/>
            <person name="Op den Camp H."/>
            <person name="Overmann J."/>
            <person name="Amann R."/>
            <person name="Jetten M.S.M."/>
            <person name="Mascher T."/>
            <person name="Medema M.H."/>
            <person name="Devos D.P."/>
            <person name="Kaster A.-K."/>
            <person name="Ovreas L."/>
            <person name="Rohde M."/>
            <person name="Galperin M.Y."/>
            <person name="Jogler C."/>
        </authorList>
    </citation>
    <scope>NUCLEOTIDE SEQUENCE [LARGE SCALE GENOMIC DNA]</scope>
    <source>
        <strain evidence="3 4">FC18</strain>
    </source>
</reference>
<dbReference type="InterPro" id="IPR040198">
    <property type="entry name" value="Fido_containing"/>
</dbReference>
<name>A0A5B9PEM8_9BACT</name>
<feature type="active site" evidence="1">
    <location>
        <position position="131"/>
    </location>
</feature>
<keyword evidence="3" id="KW-0548">Nucleotidyltransferase</keyword>
<dbReference type="GO" id="GO:0016779">
    <property type="term" value="F:nucleotidyltransferase activity"/>
    <property type="evidence" value="ECO:0007669"/>
    <property type="project" value="UniProtKB-KW"/>
</dbReference>
<dbReference type="EC" id="2.7.7.-" evidence="3"/>
<dbReference type="AlphaFoldDB" id="A0A5B9PEM8"/>
<dbReference type="Gene3D" id="1.10.3290.10">
    <property type="entry name" value="Fido-like domain"/>
    <property type="match status" value="1"/>
</dbReference>
<dbReference type="PANTHER" id="PTHR13504:SF39">
    <property type="entry name" value="CELL FILAMENTATION PROTEIN"/>
    <property type="match status" value="1"/>
</dbReference>
<dbReference type="RefSeq" id="WP_075085846.1">
    <property type="nucleotide sequence ID" value="NZ_CP042912.1"/>
</dbReference>
<evidence type="ECO:0000313" key="3">
    <source>
        <dbReference type="EMBL" id="QEG25187.1"/>
    </source>
</evidence>
<dbReference type="Pfam" id="PF02661">
    <property type="entry name" value="Fic"/>
    <property type="match status" value="1"/>
</dbReference>
<dbReference type="InterPro" id="IPR003812">
    <property type="entry name" value="Fido"/>
</dbReference>
<evidence type="ECO:0000256" key="1">
    <source>
        <dbReference type="PIRSR" id="PIRSR640198-1"/>
    </source>
</evidence>
<dbReference type="STRING" id="980251.GCA_001642875_03852"/>
<dbReference type="KEGG" id="mff:MFFC18_51110"/>
<evidence type="ECO:0000259" key="2">
    <source>
        <dbReference type="PROSITE" id="PS51459"/>
    </source>
</evidence>
<proteinExistence type="predicted"/>
<gene>
    <name evidence="3" type="ORF">MFFC18_51110</name>
</gene>
<keyword evidence="4" id="KW-1185">Reference proteome</keyword>
<dbReference type="NCBIfam" id="TIGR02613">
    <property type="entry name" value="mob_myst_B"/>
    <property type="match status" value="1"/>
</dbReference>
<dbReference type="PANTHER" id="PTHR13504">
    <property type="entry name" value="FIDO DOMAIN-CONTAINING PROTEIN DDB_G0283145"/>
    <property type="match status" value="1"/>
</dbReference>
<dbReference type="SUPFAM" id="SSF140931">
    <property type="entry name" value="Fic-like"/>
    <property type="match status" value="1"/>
</dbReference>
<dbReference type="PROSITE" id="PS51459">
    <property type="entry name" value="FIDO"/>
    <property type="match status" value="1"/>
</dbReference>
<dbReference type="Proteomes" id="UP000322214">
    <property type="component" value="Chromosome"/>
</dbReference>
<evidence type="ECO:0000313" key="4">
    <source>
        <dbReference type="Proteomes" id="UP000322214"/>
    </source>
</evidence>
<accession>A0A5B9PEM8</accession>
<dbReference type="EMBL" id="CP042912">
    <property type="protein sequence ID" value="QEG25187.1"/>
    <property type="molecule type" value="Genomic_DNA"/>
</dbReference>
<feature type="domain" description="Fido" evidence="2">
    <location>
        <begin position="57"/>
        <end position="196"/>
    </location>
</feature>
<keyword evidence="3" id="KW-0808">Transferase</keyword>
<sequence length="196" mass="22521">MSKIVGEPYGATPLDPDELKGLKHKHVRTRGQLDELEQFNIQEGLKWLNQLKKVELFCDSFARELHEKLFGQVWDWAGTFRLTEKSIGIVPYQIPVQLRQLLDNARYWVEHQTYSPLEFAARFHHKLVFIHPFPNGNGRHARIMADTVLTKVLGQKPIDWAGGFDIQRMSSRRTQYIEALRAADGGDIGPLLAFVS</sequence>
<organism evidence="3 4">
    <name type="scientific">Mariniblastus fucicola</name>
    <dbReference type="NCBI Taxonomy" id="980251"/>
    <lineage>
        <taxon>Bacteria</taxon>
        <taxon>Pseudomonadati</taxon>
        <taxon>Planctomycetota</taxon>
        <taxon>Planctomycetia</taxon>
        <taxon>Pirellulales</taxon>
        <taxon>Pirellulaceae</taxon>
        <taxon>Mariniblastus</taxon>
    </lineage>
</organism>
<protein>
    <submittedName>
        <fullName evidence="3">Adenosine monophosphate-protein transferase NmFic</fullName>
        <ecNumber evidence="3">2.7.7.-</ecNumber>
    </submittedName>
</protein>
<dbReference type="OrthoDB" id="9813719at2"/>